<comment type="caution">
    <text evidence="4">The sequence shown here is derived from an EMBL/GenBank/DDBJ whole genome shotgun (WGS) entry which is preliminary data.</text>
</comment>
<sequence length="386" mass="43335">MILKKLLKGIALVISVLMLIISLGVLGKDEWLVTQIATIFYPMMFSWVFIISLLTLVIGIYKLAKEKWNLKALSKMSIAFLLMSSTSLSATSIEFVHYRNAIVKNGANINLLSSMDAVGKKGIPDEKMVYATKEREELSISIYKPKQENLTELRPVYVYVHGGGWSSSDSESNANYHQMMKEEGYVSFSINYRLATDDRPTWDKQIEDVNDAMKWIYENAKNYGGDPERIFLSGESAGGNLALVYGGRVSEGSLDGPMPKALTVIYPAIDLKWTSENARFMTPSYIPGIVERYIGGSLEKYPERVKAVNPLTFVNKNLPPVLIIHGQKDTMVTINGSRDYINELNKLGVKNQLAEIPYSNHGTSARVNFDITMNFLKDIKGMRIEK</sequence>
<feature type="domain" description="BD-FAE-like" evidence="3">
    <location>
        <begin position="141"/>
        <end position="342"/>
    </location>
</feature>
<accession>A0ABS2PNF4</accession>
<keyword evidence="2" id="KW-0472">Membrane</keyword>
<keyword evidence="2" id="KW-0812">Transmembrane</keyword>
<keyword evidence="2" id="KW-1133">Transmembrane helix</keyword>
<gene>
    <name evidence="4" type="ORF">JOC31_001797</name>
</gene>
<protein>
    <submittedName>
        <fullName evidence="4">Acetyl esterase/lipase</fullName>
    </submittedName>
</protein>
<evidence type="ECO:0000256" key="1">
    <source>
        <dbReference type="ARBA" id="ARBA00022801"/>
    </source>
</evidence>
<dbReference type="InterPro" id="IPR049492">
    <property type="entry name" value="BD-FAE-like_dom"/>
</dbReference>
<dbReference type="Gene3D" id="3.40.50.1820">
    <property type="entry name" value="alpha/beta hydrolase"/>
    <property type="match status" value="1"/>
</dbReference>
<evidence type="ECO:0000313" key="4">
    <source>
        <dbReference type="EMBL" id="MBM7636968.1"/>
    </source>
</evidence>
<name>A0ABS2PNF4_9STRE</name>
<dbReference type="InterPro" id="IPR050300">
    <property type="entry name" value="GDXG_lipolytic_enzyme"/>
</dbReference>
<dbReference type="Pfam" id="PF20434">
    <property type="entry name" value="BD-FAE"/>
    <property type="match status" value="1"/>
</dbReference>
<feature type="transmembrane region" description="Helical" evidence="2">
    <location>
        <begin position="76"/>
        <end position="98"/>
    </location>
</feature>
<dbReference type="RefSeq" id="WP_205017827.1">
    <property type="nucleotide sequence ID" value="NZ_JAFBEI010000046.1"/>
</dbReference>
<proteinExistence type="predicted"/>
<organism evidence="4 5">
    <name type="scientific">Streptococcus saliviloxodontae</name>
    <dbReference type="NCBI Taxonomy" id="1349416"/>
    <lineage>
        <taxon>Bacteria</taxon>
        <taxon>Bacillati</taxon>
        <taxon>Bacillota</taxon>
        <taxon>Bacilli</taxon>
        <taxon>Lactobacillales</taxon>
        <taxon>Streptococcaceae</taxon>
        <taxon>Streptococcus</taxon>
    </lineage>
</organism>
<evidence type="ECO:0000313" key="5">
    <source>
        <dbReference type="Proteomes" id="UP000809081"/>
    </source>
</evidence>
<feature type="transmembrane region" description="Helical" evidence="2">
    <location>
        <begin position="7"/>
        <end position="27"/>
    </location>
</feature>
<dbReference type="PANTHER" id="PTHR48081">
    <property type="entry name" value="AB HYDROLASE SUPERFAMILY PROTEIN C4A8.06C"/>
    <property type="match status" value="1"/>
</dbReference>
<keyword evidence="1" id="KW-0378">Hydrolase</keyword>
<keyword evidence="5" id="KW-1185">Reference proteome</keyword>
<feature type="transmembrane region" description="Helical" evidence="2">
    <location>
        <begin position="39"/>
        <end position="64"/>
    </location>
</feature>
<reference evidence="4 5" key="1">
    <citation type="submission" date="2021-01" db="EMBL/GenBank/DDBJ databases">
        <title>Genomic Encyclopedia of Type Strains, Phase IV (KMG-IV): sequencing the most valuable type-strain genomes for metagenomic binning, comparative biology and taxonomic classification.</title>
        <authorList>
            <person name="Goeker M."/>
        </authorList>
    </citation>
    <scope>NUCLEOTIDE SEQUENCE [LARGE SCALE GENOMIC DNA]</scope>
    <source>
        <strain evidence="4 5">DSM 27513</strain>
    </source>
</reference>
<evidence type="ECO:0000259" key="3">
    <source>
        <dbReference type="Pfam" id="PF20434"/>
    </source>
</evidence>
<evidence type="ECO:0000256" key="2">
    <source>
        <dbReference type="SAM" id="Phobius"/>
    </source>
</evidence>
<dbReference type="EMBL" id="JAFBEI010000046">
    <property type="protein sequence ID" value="MBM7636968.1"/>
    <property type="molecule type" value="Genomic_DNA"/>
</dbReference>
<dbReference type="InterPro" id="IPR029058">
    <property type="entry name" value="AB_hydrolase_fold"/>
</dbReference>
<dbReference type="Proteomes" id="UP000809081">
    <property type="component" value="Unassembled WGS sequence"/>
</dbReference>
<dbReference type="SUPFAM" id="SSF53474">
    <property type="entry name" value="alpha/beta-Hydrolases"/>
    <property type="match status" value="1"/>
</dbReference>